<feature type="repeat" description="ANK" evidence="3">
    <location>
        <begin position="158"/>
        <end position="190"/>
    </location>
</feature>
<feature type="repeat" description="ANK" evidence="3">
    <location>
        <begin position="119"/>
        <end position="157"/>
    </location>
</feature>
<gene>
    <name evidence="5" type="ORF">WA026_023300</name>
</gene>
<keyword evidence="2 3" id="KW-0040">ANK repeat</keyword>
<dbReference type="Proteomes" id="UP001431783">
    <property type="component" value="Unassembled WGS sequence"/>
</dbReference>
<dbReference type="SMART" id="SM00248">
    <property type="entry name" value="ANK"/>
    <property type="match status" value="5"/>
</dbReference>
<dbReference type="Pfam" id="PF13637">
    <property type="entry name" value="Ank_4"/>
    <property type="match status" value="1"/>
</dbReference>
<accession>A0AAW1TZH4</accession>
<feature type="non-terminal residue" evidence="5">
    <location>
        <position position="1"/>
    </location>
</feature>
<dbReference type="PANTHER" id="PTHR24198">
    <property type="entry name" value="ANKYRIN REPEAT AND PROTEIN KINASE DOMAIN-CONTAINING PROTEIN"/>
    <property type="match status" value="1"/>
</dbReference>
<keyword evidence="6" id="KW-1185">Reference proteome</keyword>
<dbReference type="AlphaFoldDB" id="A0AAW1TZH4"/>
<evidence type="ECO:0000256" key="2">
    <source>
        <dbReference type="ARBA" id="ARBA00023043"/>
    </source>
</evidence>
<evidence type="ECO:0000313" key="5">
    <source>
        <dbReference type="EMBL" id="KAK9873621.1"/>
    </source>
</evidence>
<dbReference type="PROSITE" id="PS50088">
    <property type="entry name" value="ANK_REPEAT"/>
    <property type="match status" value="2"/>
</dbReference>
<keyword evidence="1" id="KW-0677">Repeat</keyword>
<dbReference type="InterPro" id="IPR036770">
    <property type="entry name" value="Ankyrin_rpt-contain_sf"/>
</dbReference>
<reference evidence="5 6" key="1">
    <citation type="submission" date="2023-03" db="EMBL/GenBank/DDBJ databases">
        <title>Genome insight into feeding habits of ladybird beetles.</title>
        <authorList>
            <person name="Li H.-S."/>
            <person name="Huang Y.-H."/>
            <person name="Pang H."/>
        </authorList>
    </citation>
    <scope>NUCLEOTIDE SEQUENCE [LARGE SCALE GENOMIC DNA]</scope>
    <source>
        <strain evidence="5">SYSU_2023b</strain>
        <tissue evidence="5">Whole body</tissue>
    </source>
</reference>
<dbReference type="InterPro" id="IPR002110">
    <property type="entry name" value="Ankyrin_rpt"/>
</dbReference>
<keyword evidence="4" id="KW-0732">Signal</keyword>
<evidence type="ECO:0000256" key="4">
    <source>
        <dbReference type="SAM" id="SignalP"/>
    </source>
</evidence>
<organism evidence="5 6">
    <name type="scientific">Henosepilachna vigintioctopunctata</name>
    <dbReference type="NCBI Taxonomy" id="420089"/>
    <lineage>
        <taxon>Eukaryota</taxon>
        <taxon>Metazoa</taxon>
        <taxon>Ecdysozoa</taxon>
        <taxon>Arthropoda</taxon>
        <taxon>Hexapoda</taxon>
        <taxon>Insecta</taxon>
        <taxon>Pterygota</taxon>
        <taxon>Neoptera</taxon>
        <taxon>Endopterygota</taxon>
        <taxon>Coleoptera</taxon>
        <taxon>Polyphaga</taxon>
        <taxon>Cucujiformia</taxon>
        <taxon>Coccinelloidea</taxon>
        <taxon>Coccinellidae</taxon>
        <taxon>Epilachninae</taxon>
        <taxon>Epilachnini</taxon>
        <taxon>Henosepilachna</taxon>
    </lineage>
</organism>
<name>A0AAW1TZH4_9CUCU</name>
<dbReference type="Gene3D" id="1.25.40.20">
    <property type="entry name" value="Ankyrin repeat-containing domain"/>
    <property type="match status" value="2"/>
</dbReference>
<comment type="caution">
    <text evidence="5">The sequence shown here is derived from an EMBL/GenBank/DDBJ whole genome shotgun (WGS) entry which is preliminary data.</text>
</comment>
<sequence>LFLFFKTIMQVLRPVIGVEWPDLHKAVFYKKLSEIDQQIENGADINARNGNGQTPLHIACLRDLKCIKAILKYNPSMNVSEKRERRTPLIMLVTHLNHTTSTLKIMLEMGADANLSQIDGDTPLHIIAKVDHRKRRRAFKYAVELIKFKANVDAQNNFGDTPLHLAVKTGFTEMIRILLRNDAQVEIRNCAMQNSIHSAIYTRMRFNEPFIEIGQNIIKRISIGRLEVSQKILDEFFKSSDMKLFKDKCDQEVSELKSSVTDRTSVTYYDFLVLPLDVVGKYLRNEDTLESAMALDKTKYIYGKRLSKIFQNALLRNEAIDIGYEFFGKFFPVILPDLCMDVICKYLTNNDLLKLKNFTC</sequence>
<dbReference type="SUPFAM" id="SSF48403">
    <property type="entry name" value="Ankyrin repeat"/>
    <property type="match status" value="1"/>
</dbReference>
<protein>
    <recommendedName>
        <fullName evidence="7">PRANC domain-containing protein</fullName>
    </recommendedName>
</protein>
<dbReference type="PROSITE" id="PS50297">
    <property type="entry name" value="ANK_REP_REGION"/>
    <property type="match status" value="1"/>
</dbReference>
<evidence type="ECO:0008006" key="7">
    <source>
        <dbReference type="Google" id="ProtNLM"/>
    </source>
</evidence>
<proteinExistence type="predicted"/>
<dbReference type="PANTHER" id="PTHR24198:SF165">
    <property type="entry name" value="ANKYRIN REPEAT-CONTAINING PROTEIN-RELATED"/>
    <property type="match status" value="1"/>
</dbReference>
<evidence type="ECO:0000313" key="6">
    <source>
        <dbReference type="Proteomes" id="UP001431783"/>
    </source>
</evidence>
<feature type="signal peptide" evidence="4">
    <location>
        <begin position="1"/>
        <end position="17"/>
    </location>
</feature>
<dbReference type="Pfam" id="PF12796">
    <property type="entry name" value="Ank_2"/>
    <property type="match status" value="1"/>
</dbReference>
<evidence type="ECO:0000256" key="3">
    <source>
        <dbReference type="PROSITE-ProRule" id="PRU00023"/>
    </source>
</evidence>
<evidence type="ECO:0000256" key="1">
    <source>
        <dbReference type="ARBA" id="ARBA00022737"/>
    </source>
</evidence>
<feature type="chain" id="PRO_5043833709" description="PRANC domain-containing protein" evidence="4">
    <location>
        <begin position="18"/>
        <end position="360"/>
    </location>
</feature>
<dbReference type="EMBL" id="JARQZJ010000023">
    <property type="protein sequence ID" value="KAK9873621.1"/>
    <property type="molecule type" value="Genomic_DNA"/>
</dbReference>